<organism evidence="1 2">
    <name type="scientific">Nonomuraea terrae</name>
    <dbReference type="NCBI Taxonomy" id="2530383"/>
    <lineage>
        <taxon>Bacteria</taxon>
        <taxon>Bacillati</taxon>
        <taxon>Actinomycetota</taxon>
        <taxon>Actinomycetes</taxon>
        <taxon>Streptosporangiales</taxon>
        <taxon>Streptosporangiaceae</taxon>
        <taxon>Nonomuraea</taxon>
    </lineage>
</organism>
<comment type="caution">
    <text evidence="1">The sequence shown here is derived from an EMBL/GenBank/DDBJ whole genome shotgun (WGS) entry which is preliminary data.</text>
</comment>
<keyword evidence="2" id="KW-1185">Reference proteome</keyword>
<accession>A0A4R4YTD7</accession>
<reference evidence="1 2" key="1">
    <citation type="submission" date="2019-03" db="EMBL/GenBank/DDBJ databases">
        <title>Draft genome sequences of novel Actinobacteria.</title>
        <authorList>
            <person name="Sahin N."/>
            <person name="Ay H."/>
            <person name="Saygin H."/>
        </authorList>
    </citation>
    <scope>NUCLEOTIDE SEQUENCE [LARGE SCALE GENOMIC DNA]</scope>
    <source>
        <strain evidence="1 2">CH32</strain>
    </source>
</reference>
<proteinExistence type="predicted"/>
<evidence type="ECO:0000313" key="1">
    <source>
        <dbReference type="EMBL" id="TDD47519.1"/>
    </source>
</evidence>
<evidence type="ECO:0000313" key="2">
    <source>
        <dbReference type="Proteomes" id="UP000295302"/>
    </source>
</evidence>
<gene>
    <name evidence="1" type="ORF">E1286_17200</name>
</gene>
<sequence length="88" mass="9561">MDLAALSLRLITKTEQTLRKGHMADVTMQRNYRLCQRGGLSGEGGSLPFLRVERKMTLPTVLHLASVLSGGLIGPFWRDGLHGAGGFP</sequence>
<dbReference type="Proteomes" id="UP000295302">
    <property type="component" value="Unassembled WGS sequence"/>
</dbReference>
<dbReference type="EMBL" id="SMKQ01000045">
    <property type="protein sequence ID" value="TDD47519.1"/>
    <property type="molecule type" value="Genomic_DNA"/>
</dbReference>
<dbReference type="AlphaFoldDB" id="A0A4R4YTD7"/>
<name>A0A4R4YTD7_9ACTN</name>
<dbReference type="RefSeq" id="WP_132613655.1">
    <property type="nucleotide sequence ID" value="NZ_SMKQ01000045.1"/>
</dbReference>
<protein>
    <submittedName>
        <fullName evidence="1">Uncharacterized protein</fullName>
    </submittedName>
</protein>